<reference evidence="1" key="1">
    <citation type="journal article" date="2021" name="Nat. Commun.">
        <title>Genetic determinants of endophytism in the Arabidopsis root mycobiome.</title>
        <authorList>
            <person name="Mesny F."/>
            <person name="Miyauchi S."/>
            <person name="Thiergart T."/>
            <person name="Pickel B."/>
            <person name="Atanasova L."/>
            <person name="Karlsson M."/>
            <person name="Huettel B."/>
            <person name="Barry K.W."/>
            <person name="Haridas S."/>
            <person name="Chen C."/>
            <person name="Bauer D."/>
            <person name="Andreopoulos W."/>
            <person name="Pangilinan J."/>
            <person name="LaButti K."/>
            <person name="Riley R."/>
            <person name="Lipzen A."/>
            <person name="Clum A."/>
            <person name="Drula E."/>
            <person name="Henrissat B."/>
            <person name="Kohler A."/>
            <person name="Grigoriev I.V."/>
            <person name="Martin F.M."/>
            <person name="Hacquard S."/>
        </authorList>
    </citation>
    <scope>NUCLEOTIDE SEQUENCE</scope>
    <source>
        <strain evidence="1">MPI-CAGE-AT-0147</strain>
    </source>
</reference>
<dbReference type="Gene3D" id="3.90.1590.10">
    <property type="entry name" value="glutathione-dependent formaldehyde- activating enzyme (gfa)"/>
    <property type="match status" value="1"/>
</dbReference>
<name>A0A9P9EX03_9HYPO</name>
<dbReference type="EMBL" id="JAGMUV010000008">
    <property type="protein sequence ID" value="KAH7146171.1"/>
    <property type="molecule type" value="Genomic_DNA"/>
</dbReference>
<comment type="caution">
    <text evidence="1">The sequence shown here is derived from an EMBL/GenBank/DDBJ whole genome shotgun (WGS) entry which is preliminary data.</text>
</comment>
<dbReference type="AlphaFoldDB" id="A0A9P9EX03"/>
<evidence type="ECO:0000313" key="2">
    <source>
        <dbReference type="Proteomes" id="UP000738349"/>
    </source>
</evidence>
<gene>
    <name evidence="1" type="ORF">EDB81DRAFT_794620</name>
</gene>
<organism evidence="1 2">
    <name type="scientific">Dactylonectria macrodidyma</name>
    <dbReference type="NCBI Taxonomy" id="307937"/>
    <lineage>
        <taxon>Eukaryota</taxon>
        <taxon>Fungi</taxon>
        <taxon>Dikarya</taxon>
        <taxon>Ascomycota</taxon>
        <taxon>Pezizomycotina</taxon>
        <taxon>Sordariomycetes</taxon>
        <taxon>Hypocreomycetidae</taxon>
        <taxon>Hypocreales</taxon>
        <taxon>Nectriaceae</taxon>
        <taxon>Dactylonectria</taxon>
    </lineage>
</organism>
<evidence type="ECO:0000313" key="1">
    <source>
        <dbReference type="EMBL" id="KAH7146171.1"/>
    </source>
</evidence>
<protein>
    <recommendedName>
        <fullName evidence="3">CENP-V/GFA domain-containing protein</fullName>
    </recommendedName>
</protein>
<sequence>MGLPDETNTVTGGCSCGAIRYRLAVPAIQDRPPHPFSPPSAGVRLPQALTCHCNDCRRVTGSFLAVGVVDIPAPMLTVSAISPASESTIVSGRILDVLADDYDIERADANRPPYLPAMDVLRATQESKSWLRFFHSVKSGPDMSRSFCGRCGTPLCFHFRLLPEFCHDGKLPDHFADLFHINLGTVDRRFLDLDWFIPGVEVYFKNGTPSSRTVSATAKGLRDVVKMHEFDGLVGDKELEELGA</sequence>
<keyword evidence="2" id="KW-1185">Reference proteome</keyword>
<accession>A0A9P9EX03</accession>
<dbReference type="SUPFAM" id="SSF51316">
    <property type="entry name" value="Mss4-like"/>
    <property type="match status" value="2"/>
</dbReference>
<dbReference type="PANTHER" id="PTHR33337:SF40">
    <property type="entry name" value="CENP-V_GFA DOMAIN-CONTAINING PROTEIN-RELATED"/>
    <property type="match status" value="1"/>
</dbReference>
<dbReference type="OrthoDB" id="5422068at2759"/>
<proteinExistence type="predicted"/>
<dbReference type="PANTHER" id="PTHR33337">
    <property type="entry name" value="GFA DOMAIN-CONTAINING PROTEIN"/>
    <property type="match status" value="1"/>
</dbReference>
<evidence type="ECO:0008006" key="3">
    <source>
        <dbReference type="Google" id="ProtNLM"/>
    </source>
</evidence>
<dbReference type="InterPro" id="IPR011057">
    <property type="entry name" value="Mss4-like_sf"/>
</dbReference>
<dbReference type="Proteomes" id="UP000738349">
    <property type="component" value="Unassembled WGS sequence"/>
</dbReference>